<comment type="caution">
    <text evidence="4">The sequence shown here is derived from an EMBL/GenBank/DDBJ whole genome shotgun (WGS) entry which is preliminary data.</text>
</comment>
<dbReference type="Pfam" id="PF14364">
    <property type="entry name" value="DUF4408"/>
    <property type="match status" value="1"/>
</dbReference>
<feature type="domain" description="DUF4408" evidence="3">
    <location>
        <begin position="54"/>
        <end position="86"/>
    </location>
</feature>
<keyword evidence="2" id="KW-1133">Transmembrane helix</keyword>
<feature type="compositionally biased region" description="Basic and acidic residues" evidence="1">
    <location>
        <begin position="247"/>
        <end position="256"/>
    </location>
</feature>
<proteinExistence type="predicted"/>
<dbReference type="PANTHER" id="PTHR33098">
    <property type="entry name" value="COTTON FIBER (DUF761)"/>
    <property type="match status" value="1"/>
</dbReference>
<dbReference type="Pfam" id="PF05553">
    <property type="entry name" value="DUF761"/>
    <property type="match status" value="1"/>
</dbReference>
<name>A0A835DC16_TETSI</name>
<organism evidence="4 5">
    <name type="scientific">Tetracentron sinense</name>
    <name type="common">Spur-leaf</name>
    <dbReference type="NCBI Taxonomy" id="13715"/>
    <lineage>
        <taxon>Eukaryota</taxon>
        <taxon>Viridiplantae</taxon>
        <taxon>Streptophyta</taxon>
        <taxon>Embryophyta</taxon>
        <taxon>Tracheophyta</taxon>
        <taxon>Spermatophyta</taxon>
        <taxon>Magnoliopsida</taxon>
        <taxon>Trochodendrales</taxon>
        <taxon>Trochodendraceae</taxon>
        <taxon>Tetracentron</taxon>
    </lineage>
</organism>
<keyword evidence="2" id="KW-0812">Transmembrane</keyword>
<feature type="transmembrane region" description="Helical" evidence="2">
    <location>
        <begin position="21"/>
        <end position="46"/>
    </location>
</feature>
<dbReference type="InterPro" id="IPR008480">
    <property type="entry name" value="DUF761_pln"/>
</dbReference>
<dbReference type="AlphaFoldDB" id="A0A835DC16"/>
<evidence type="ECO:0000256" key="2">
    <source>
        <dbReference type="SAM" id="Phobius"/>
    </source>
</evidence>
<dbReference type="Proteomes" id="UP000655225">
    <property type="component" value="Unassembled WGS sequence"/>
</dbReference>
<feature type="compositionally biased region" description="Low complexity" evidence="1">
    <location>
        <begin position="262"/>
        <end position="274"/>
    </location>
</feature>
<dbReference type="PANTHER" id="PTHR33098:SF75">
    <property type="entry name" value="DUF4408 DOMAIN PROTEIN"/>
    <property type="match status" value="1"/>
</dbReference>
<dbReference type="EMBL" id="JABCRI010000010">
    <property type="protein sequence ID" value="KAF8398673.1"/>
    <property type="molecule type" value="Genomic_DNA"/>
</dbReference>
<gene>
    <name evidence="4" type="ORF">HHK36_014528</name>
</gene>
<keyword evidence="5" id="KW-1185">Reference proteome</keyword>
<reference evidence="4 5" key="1">
    <citation type="submission" date="2020-04" db="EMBL/GenBank/DDBJ databases">
        <title>Plant Genome Project.</title>
        <authorList>
            <person name="Zhang R.-G."/>
        </authorList>
    </citation>
    <scope>NUCLEOTIDE SEQUENCE [LARGE SCALE GENOMIC DNA]</scope>
    <source>
        <strain evidence="4">YNK0</strain>
        <tissue evidence="4">Leaf</tissue>
    </source>
</reference>
<dbReference type="OrthoDB" id="1933168at2759"/>
<sequence>MSDLFRNSWWSKSKFQRAIWTIKLAFLSIGIVSTVLVLKFAIPYSFNLLLSTLPRLMISFRSWLSPPYIYIVVNFIIITIAASSTFQQKLSEKKENESDEKKQVHLDSSSQYQKSSPEICIWKDINEIPPESGEKSVILIEKSVPQTWSDISCLTDSGDKPGPNASESARVVRKSTETYRKIVRSTNKPLKSLGVAKPKKHNDTLDATWKAITEGRGKPLTRQLKKSDTWDVTPRVIIGDTEAAAPGRRELKKSETFNDAASSSGSSSSTSRGSSLGGGLMREKSTSRDELNRRVEAFIKKFNSDIRLQRQESYKRYMEMVNRGVY</sequence>
<feature type="transmembrane region" description="Helical" evidence="2">
    <location>
        <begin position="66"/>
        <end position="86"/>
    </location>
</feature>
<protein>
    <recommendedName>
        <fullName evidence="3">DUF4408 domain-containing protein</fullName>
    </recommendedName>
</protein>
<feature type="region of interest" description="Disordered" evidence="1">
    <location>
        <begin position="246"/>
        <end position="289"/>
    </location>
</feature>
<evidence type="ECO:0000313" key="5">
    <source>
        <dbReference type="Proteomes" id="UP000655225"/>
    </source>
</evidence>
<keyword evidence="2" id="KW-0472">Membrane</keyword>
<evidence type="ECO:0000259" key="3">
    <source>
        <dbReference type="Pfam" id="PF14364"/>
    </source>
</evidence>
<accession>A0A835DC16</accession>
<dbReference type="OMA" id="STLPQFW"/>
<dbReference type="InterPro" id="IPR025520">
    <property type="entry name" value="DUF4408"/>
</dbReference>
<evidence type="ECO:0000256" key="1">
    <source>
        <dbReference type="SAM" id="MobiDB-lite"/>
    </source>
</evidence>
<evidence type="ECO:0000313" key="4">
    <source>
        <dbReference type="EMBL" id="KAF8398673.1"/>
    </source>
</evidence>